<evidence type="ECO:0000313" key="15">
    <source>
        <dbReference type="Proteomes" id="UP001338582"/>
    </source>
</evidence>
<dbReference type="Pfam" id="PF10502">
    <property type="entry name" value="Peptidase_S26"/>
    <property type="match status" value="2"/>
</dbReference>
<evidence type="ECO:0000256" key="2">
    <source>
        <dbReference type="ARBA" id="ARBA00007066"/>
    </source>
</evidence>
<keyword evidence="15" id="KW-1185">Reference proteome</keyword>
<dbReference type="InterPro" id="IPR036286">
    <property type="entry name" value="LexA/Signal_pep-like_sf"/>
</dbReference>
<evidence type="ECO:0000256" key="7">
    <source>
        <dbReference type="ARBA" id="ARBA00022989"/>
    </source>
</evidence>
<keyword evidence="4" id="KW-0812">Transmembrane</keyword>
<evidence type="ECO:0000256" key="1">
    <source>
        <dbReference type="ARBA" id="ARBA00004434"/>
    </source>
</evidence>
<feature type="active site" evidence="10">
    <location>
        <position position="87"/>
    </location>
</feature>
<dbReference type="RefSeq" id="XP_062876408.1">
    <property type="nucleotide sequence ID" value="XM_063020338.1"/>
</dbReference>
<feature type="active site" evidence="10">
    <location>
        <position position="37"/>
    </location>
</feature>
<dbReference type="InterPro" id="IPR019758">
    <property type="entry name" value="Pept_S26A_signal_pept_1_CS"/>
</dbReference>
<feature type="domain" description="Peptidase S26" evidence="13">
    <location>
        <begin position="108"/>
        <end position="149"/>
    </location>
</feature>
<dbReference type="PRINTS" id="PR00727">
    <property type="entry name" value="LEADERPTASE"/>
</dbReference>
<evidence type="ECO:0000256" key="5">
    <source>
        <dbReference type="ARBA" id="ARBA00022792"/>
    </source>
</evidence>
<feature type="signal peptide" evidence="12">
    <location>
        <begin position="1"/>
        <end position="22"/>
    </location>
</feature>
<evidence type="ECO:0000259" key="13">
    <source>
        <dbReference type="Pfam" id="PF10502"/>
    </source>
</evidence>
<dbReference type="InterPro" id="IPR019533">
    <property type="entry name" value="Peptidase_S26"/>
</dbReference>
<dbReference type="PROSITE" id="PS00761">
    <property type="entry name" value="SPASE_I_3"/>
    <property type="match status" value="1"/>
</dbReference>
<evidence type="ECO:0000256" key="6">
    <source>
        <dbReference type="ARBA" id="ARBA00022801"/>
    </source>
</evidence>
<evidence type="ECO:0000256" key="4">
    <source>
        <dbReference type="ARBA" id="ARBA00022692"/>
    </source>
</evidence>
<dbReference type="PANTHER" id="PTHR46041">
    <property type="entry name" value="MITOCHONDRIAL INNER MEMBRANE PROTEASE SUBUNIT 2"/>
    <property type="match status" value="1"/>
</dbReference>
<dbReference type="EC" id="3.4.21.-" evidence="11"/>
<dbReference type="NCBIfam" id="TIGR02227">
    <property type="entry name" value="sigpep_I_bact"/>
    <property type="match status" value="1"/>
</dbReference>
<keyword evidence="3 11" id="KW-0645">Protease</keyword>
<accession>A0AAX4H707</accession>
<dbReference type="AlphaFoldDB" id="A0AAX4H707"/>
<dbReference type="FunFam" id="2.10.109.10:FF:000005">
    <property type="entry name" value="Mitochondrial inner membrane protease subunit"/>
    <property type="match status" value="1"/>
</dbReference>
<keyword evidence="7" id="KW-1133">Transmembrane helix</keyword>
<dbReference type="GO" id="GO:0006627">
    <property type="term" value="P:protein processing involved in protein targeting to mitochondrion"/>
    <property type="evidence" value="ECO:0007669"/>
    <property type="project" value="InterPro"/>
</dbReference>
<dbReference type="KEGG" id="asau:88172344"/>
<dbReference type="GO" id="GO:0006465">
    <property type="term" value="P:signal peptide processing"/>
    <property type="evidence" value="ECO:0007669"/>
    <property type="project" value="InterPro"/>
</dbReference>
<dbReference type="EMBL" id="CP138895">
    <property type="protein sequence ID" value="WPK24024.1"/>
    <property type="molecule type" value="Genomic_DNA"/>
</dbReference>
<keyword evidence="6 11" id="KW-0378">Hydrolase</keyword>
<dbReference type="Gene3D" id="2.10.109.10">
    <property type="entry name" value="Umud Fragment, subunit A"/>
    <property type="match status" value="1"/>
</dbReference>
<organism evidence="14 15">
    <name type="scientific">Australozyma saopauloensis</name>
    <dbReference type="NCBI Taxonomy" id="291208"/>
    <lineage>
        <taxon>Eukaryota</taxon>
        <taxon>Fungi</taxon>
        <taxon>Dikarya</taxon>
        <taxon>Ascomycota</taxon>
        <taxon>Saccharomycotina</taxon>
        <taxon>Pichiomycetes</taxon>
        <taxon>Metschnikowiaceae</taxon>
        <taxon>Australozyma</taxon>
    </lineage>
</organism>
<feature type="chain" id="PRO_5043813960" description="Mitochondrial inner membrane protease subunit" evidence="12">
    <location>
        <begin position="23"/>
        <end position="175"/>
    </location>
</feature>
<keyword evidence="9" id="KW-0472">Membrane</keyword>
<dbReference type="InterPro" id="IPR000223">
    <property type="entry name" value="Pept_S26A_signal_pept_1"/>
</dbReference>
<evidence type="ECO:0000256" key="11">
    <source>
        <dbReference type="RuleBase" id="RU362041"/>
    </source>
</evidence>
<reference evidence="14 15" key="1">
    <citation type="submission" date="2023-10" db="EMBL/GenBank/DDBJ databases">
        <title>Draft Genome Sequence of Candida saopaulonensis from a very Premature Infant with Sepsis.</title>
        <authorList>
            <person name="Ning Y."/>
            <person name="Dai R."/>
            <person name="Xiao M."/>
            <person name="Xu Y."/>
            <person name="Yan Q."/>
            <person name="Zhang L."/>
        </authorList>
    </citation>
    <scope>NUCLEOTIDE SEQUENCE [LARGE SCALE GENOMIC DNA]</scope>
    <source>
        <strain evidence="14 15">19XY460</strain>
    </source>
</reference>
<proteinExistence type="inferred from homology"/>
<keyword evidence="5 11" id="KW-0999">Mitochondrion inner membrane</keyword>
<evidence type="ECO:0000256" key="9">
    <source>
        <dbReference type="ARBA" id="ARBA00023136"/>
    </source>
</evidence>
<feature type="domain" description="Peptidase S26" evidence="13">
    <location>
        <begin position="26"/>
        <end position="98"/>
    </location>
</feature>
<keyword evidence="12" id="KW-0732">Signal</keyword>
<evidence type="ECO:0000256" key="12">
    <source>
        <dbReference type="SAM" id="SignalP"/>
    </source>
</evidence>
<evidence type="ECO:0000256" key="8">
    <source>
        <dbReference type="ARBA" id="ARBA00023128"/>
    </source>
</evidence>
<dbReference type="GO" id="GO:0042720">
    <property type="term" value="C:mitochondrial inner membrane peptidase complex"/>
    <property type="evidence" value="ECO:0007669"/>
    <property type="project" value="InterPro"/>
</dbReference>
<dbReference type="CDD" id="cd06530">
    <property type="entry name" value="S26_SPase_I"/>
    <property type="match status" value="1"/>
</dbReference>
<protein>
    <recommendedName>
        <fullName evidence="11">Mitochondrial inner membrane protease subunit</fullName>
        <ecNumber evidence="11">3.4.21.-</ecNumber>
    </recommendedName>
</protein>
<dbReference type="SUPFAM" id="SSF51306">
    <property type="entry name" value="LexA/Signal peptidase"/>
    <property type="match status" value="1"/>
</dbReference>
<comment type="similarity">
    <text evidence="2">Belongs to the peptidase S26 family. IMP2 subfamily.</text>
</comment>
<keyword evidence="8 11" id="KW-0496">Mitochondrion</keyword>
<name>A0AAX4H707_9ASCO</name>
<dbReference type="InterPro" id="IPR037730">
    <property type="entry name" value="IMP2"/>
</dbReference>
<evidence type="ECO:0000256" key="10">
    <source>
        <dbReference type="PIRSR" id="PIRSR600223-1"/>
    </source>
</evidence>
<evidence type="ECO:0000313" key="14">
    <source>
        <dbReference type="EMBL" id="WPK24024.1"/>
    </source>
</evidence>
<gene>
    <name evidence="14" type="ORF">PUMCH_001278</name>
</gene>
<evidence type="ECO:0000256" key="3">
    <source>
        <dbReference type="ARBA" id="ARBA00022670"/>
    </source>
</evidence>
<dbReference type="PANTHER" id="PTHR46041:SF2">
    <property type="entry name" value="MITOCHONDRIAL INNER MEMBRANE PROTEASE SUBUNIT 2"/>
    <property type="match status" value="1"/>
</dbReference>
<sequence>MGIHPFIRTSLLTLTWIPVLYEFHDHAYQPCEIRGASMAPTLNPATDSMKKDIVLVQKFNVRKPGYLKRGDVVMLRSPSDPEKLLAKRVIGVQGDTIIPRDPKYPKEKALIPRNHLWVEGDNQFHSIDSNNFGPVSQGLVVGKVTNVIWPILRFGSDVLKGGRMLSAFLPISSES</sequence>
<dbReference type="GO" id="GO:0004252">
    <property type="term" value="F:serine-type endopeptidase activity"/>
    <property type="evidence" value="ECO:0007669"/>
    <property type="project" value="InterPro"/>
</dbReference>
<comment type="subcellular location">
    <subcellularLocation>
        <location evidence="1">Mitochondrion inner membrane</location>
        <topology evidence="1">Single-pass membrane protein</topology>
    </subcellularLocation>
</comment>
<dbReference type="GeneID" id="88172344"/>
<dbReference type="Proteomes" id="UP001338582">
    <property type="component" value="Chromosome 2"/>
</dbReference>